<feature type="transmembrane region" description="Helical" evidence="1">
    <location>
        <begin position="77"/>
        <end position="97"/>
    </location>
</feature>
<gene>
    <name evidence="2" type="ORF">B0487_1907</name>
</gene>
<keyword evidence="1" id="KW-0472">Membrane</keyword>
<feature type="transmembrane region" description="Helical" evidence="1">
    <location>
        <begin position="157"/>
        <end position="178"/>
    </location>
</feature>
<feature type="transmembrane region" description="Helical" evidence="1">
    <location>
        <begin position="21"/>
        <end position="38"/>
    </location>
</feature>
<feature type="transmembrane region" description="Helical" evidence="1">
    <location>
        <begin position="347"/>
        <end position="371"/>
    </location>
</feature>
<dbReference type="Proteomes" id="UP000193377">
    <property type="component" value="Unassembled WGS sequence"/>
</dbReference>
<name>A0A1X2YTH5_BIFAD</name>
<evidence type="ECO:0000313" key="2">
    <source>
        <dbReference type="EMBL" id="OSG85460.1"/>
    </source>
</evidence>
<keyword evidence="1" id="KW-1133">Transmembrane helix</keyword>
<feature type="transmembrane region" description="Helical" evidence="1">
    <location>
        <begin position="233"/>
        <end position="255"/>
    </location>
</feature>
<sequence>MDILIRNHLYKSIASSSSSNIFYVAFFIYSFSSVLQLTNFVNLSYLHLDFIYQVARIVAALLLIFILFLRRYPYDEFFLIVALGVVCLISVIQSGYWDLMISFLFIFSSNGIKISRLSKIAFFEYLFIFIGTAVASKIGFIQDIKNPDAKGQIKESLGFTHPNTLAAVAFALCCSYAIMNMGRMLKKDLIIYAIGFYICWSIAKSRTSALTLIIFVIFMYVCNNSQKILRMHVIKLIAFIFLFLVFFSIICMIFFDPNSLFFKCINDALSGRLEFSHHYYELYGIHPFGFNFDNVDVSYVYLGANYKKLVIDNAFCFLLLQAGWIPSLIFFYLYFMTLLKSSKCKDSYIFLGMMIYAIASYTEGYSLWFSFNYSMIGMYYLYKQNRKFQIGQQDLCTSSSVI</sequence>
<accession>A0A1X2YTH5</accession>
<reference evidence="2 3" key="1">
    <citation type="journal article" date="2016" name="Sci. Rep.">
        <title>Evaluation of genetic diversity among strains of the human gut commensal Bifidobacterium adolescentis.</title>
        <authorList>
            <person name="Duranti S."/>
            <person name="Milani C."/>
            <person name="Lugli G.A."/>
            <person name="Mancabelli L."/>
            <person name="Turroni F."/>
            <person name="Ferrario C."/>
            <person name="Mangifesta M."/>
            <person name="Viappiani A."/>
            <person name="Sanchez B."/>
            <person name="Margolles A."/>
            <person name="van Sinderen D."/>
            <person name="Ventura M."/>
        </authorList>
    </citation>
    <scope>NUCLEOTIDE SEQUENCE [LARGE SCALE GENOMIC DNA]</scope>
    <source>
        <strain evidence="2 3">487B</strain>
    </source>
</reference>
<feature type="transmembrane region" description="Helical" evidence="1">
    <location>
        <begin position="190"/>
        <end position="221"/>
    </location>
</feature>
<dbReference type="AlphaFoldDB" id="A0A1X2YTH5"/>
<feature type="transmembrane region" description="Helical" evidence="1">
    <location>
        <begin position="50"/>
        <end position="70"/>
    </location>
</feature>
<keyword evidence="1" id="KW-0812">Transmembrane</keyword>
<dbReference type="EMBL" id="LNKD01000004">
    <property type="protein sequence ID" value="OSG85460.1"/>
    <property type="molecule type" value="Genomic_DNA"/>
</dbReference>
<feature type="transmembrane region" description="Helical" evidence="1">
    <location>
        <begin position="310"/>
        <end position="335"/>
    </location>
</feature>
<evidence type="ECO:0000256" key="1">
    <source>
        <dbReference type="SAM" id="Phobius"/>
    </source>
</evidence>
<feature type="transmembrane region" description="Helical" evidence="1">
    <location>
        <begin position="117"/>
        <end position="136"/>
    </location>
</feature>
<protein>
    <submittedName>
        <fullName evidence="2">Polysaccharide polymerase</fullName>
    </submittedName>
</protein>
<dbReference type="RefSeq" id="WP_143240652.1">
    <property type="nucleotide sequence ID" value="NZ_JADMOG010000016.1"/>
</dbReference>
<evidence type="ECO:0000313" key="3">
    <source>
        <dbReference type="Proteomes" id="UP000193377"/>
    </source>
</evidence>
<comment type="caution">
    <text evidence="2">The sequence shown here is derived from an EMBL/GenBank/DDBJ whole genome shotgun (WGS) entry which is preliminary data.</text>
</comment>
<organism evidence="2 3">
    <name type="scientific">Bifidobacterium adolescentis</name>
    <dbReference type="NCBI Taxonomy" id="1680"/>
    <lineage>
        <taxon>Bacteria</taxon>
        <taxon>Bacillati</taxon>
        <taxon>Actinomycetota</taxon>
        <taxon>Actinomycetes</taxon>
        <taxon>Bifidobacteriales</taxon>
        <taxon>Bifidobacteriaceae</taxon>
        <taxon>Bifidobacterium</taxon>
    </lineage>
</organism>
<proteinExistence type="predicted"/>